<gene>
    <name evidence="1" type="ordered locus">Mcup_0189</name>
</gene>
<dbReference type="AlphaFoldDB" id="F4FYQ9"/>
<evidence type="ECO:0000313" key="2">
    <source>
        <dbReference type="Proteomes" id="UP000007812"/>
    </source>
</evidence>
<dbReference type="PATRIC" id="fig|1006006.8.peg.190"/>
<accession>F4FYQ9</accession>
<dbReference type="Proteomes" id="UP000007812">
    <property type="component" value="Chromosome"/>
</dbReference>
<dbReference type="KEGG" id="mcn:Mcup_0189"/>
<sequence>MVIVSLILIFKGDRVEDLLYIPSLYFIIKISRIIKSSFLSKV</sequence>
<name>F4FYQ9_METCR</name>
<reference evidence="1 2" key="1">
    <citation type="journal article" date="2011" name="J. Bacteriol.">
        <title>Complete genome sequence of Metallosphaera cuprina, a metal sulfide-oxidizing archaeon from a hot spring.</title>
        <authorList>
            <person name="Liu L.J."/>
            <person name="You X.Y."/>
            <person name="Zheng H."/>
            <person name="Wang S."/>
            <person name="Jiang C.Y."/>
            <person name="Liu S.J."/>
        </authorList>
    </citation>
    <scope>NUCLEOTIDE SEQUENCE [LARGE SCALE GENOMIC DNA]</scope>
    <source>
        <strain evidence="1 2">Ar-4</strain>
    </source>
</reference>
<proteinExistence type="predicted"/>
<dbReference type="HOGENOM" id="CLU_3245310_0_0_2"/>
<dbReference type="EMBL" id="CP002656">
    <property type="protein sequence ID" value="AEB94298.1"/>
    <property type="molecule type" value="Genomic_DNA"/>
</dbReference>
<dbReference type="STRING" id="1006006.Mcup_0189"/>
<protein>
    <submittedName>
        <fullName evidence="1">Uncharacterized protein</fullName>
    </submittedName>
</protein>
<keyword evidence="2" id="KW-1185">Reference proteome</keyword>
<evidence type="ECO:0000313" key="1">
    <source>
        <dbReference type="EMBL" id="AEB94298.1"/>
    </source>
</evidence>
<organism evidence="1 2">
    <name type="scientific">Metallosphaera cuprina (strain Ar-4)</name>
    <dbReference type="NCBI Taxonomy" id="1006006"/>
    <lineage>
        <taxon>Archaea</taxon>
        <taxon>Thermoproteota</taxon>
        <taxon>Thermoprotei</taxon>
        <taxon>Sulfolobales</taxon>
        <taxon>Sulfolobaceae</taxon>
        <taxon>Metallosphaera</taxon>
    </lineage>
</organism>